<dbReference type="InterPro" id="IPR038732">
    <property type="entry name" value="HpyO/CreE_NAD-binding"/>
</dbReference>
<dbReference type="EMBL" id="JAMTCO010000006">
    <property type="protein sequence ID" value="MCP2270058.1"/>
    <property type="molecule type" value="Genomic_DNA"/>
</dbReference>
<reference evidence="2 3" key="1">
    <citation type="submission" date="2022-06" db="EMBL/GenBank/DDBJ databases">
        <title>Genomic Encyclopedia of Archaeal and Bacterial Type Strains, Phase II (KMG-II): from individual species to whole genera.</title>
        <authorList>
            <person name="Goeker M."/>
        </authorList>
    </citation>
    <scope>NUCLEOTIDE SEQUENCE [LARGE SCALE GENOMIC DNA]</scope>
    <source>
        <strain evidence="2 3">DSM 44255</strain>
    </source>
</reference>
<dbReference type="PRINTS" id="PR00368">
    <property type="entry name" value="FADPNR"/>
</dbReference>
<accession>A0ABT1IBP6</accession>
<organism evidence="2 3">
    <name type="scientific">Actinokineospora diospyrosa</name>
    <dbReference type="NCBI Taxonomy" id="103728"/>
    <lineage>
        <taxon>Bacteria</taxon>
        <taxon>Bacillati</taxon>
        <taxon>Actinomycetota</taxon>
        <taxon>Actinomycetes</taxon>
        <taxon>Pseudonocardiales</taxon>
        <taxon>Pseudonocardiaceae</taxon>
        <taxon>Actinokineospora</taxon>
    </lineage>
</organism>
<gene>
    <name evidence="2" type="ORF">LV75_002559</name>
</gene>
<evidence type="ECO:0000313" key="3">
    <source>
        <dbReference type="Proteomes" id="UP001205185"/>
    </source>
</evidence>
<proteinExistence type="predicted"/>
<dbReference type="PANTHER" id="PTHR40254:SF1">
    <property type="entry name" value="BLR0577 PROTEIN"/>
    <property type="match status" value="1"/>
</dbReference>
<sequence>MCTDDKRVPNPDDSPRRRILVVGAGLAGTATAIRLLRFATEPVEVVLVDREPAHRHAGPAYHPDGNPWHHVFNIQAGRMSVFREDVDDFLSWCNHEADRSAWPPHWRAFAFTESGPAPRRVFADYLAQRLAEAAADARAGVVLREADADVVDLVPGATGTTAVFERFCWLGGEPAPGVVTLEVDRVVLATGPESRHPGYADAVLDHSAYVRHPYSRDAVDRINAVRPDATVVVIGSLLSAYDMAAMLLRRGHRGAIHLISRSRLTPKPYPADHKHRVVHVPAPVIDPSRGGADLLRQWAVQWNRACRFVALKYPDEHPSVISERVAKAWEEHLPAIVQRLSDADLRAVLDRYGSLIATLRVSAMAYTTEIVDSARVGTGQVRLDKGRVVDLRAADGGRLTVKTSDGQAGQAGQEVLADLVIANFARLSDYAHTGSTLWRRLLDAGLATPHRRTQRGVEITEGGALRTAAGPPVGSIFVVGAPREGDEIVRFGRTGAFGFNLAAIKNHSIGVAAGVLRELETRYASDPAPTEQLLPEPLRRRWSTLVDLEVRRLAARGLQGRDELLARFEAELADATGVPGDRRWVARLNEAAVERLTDVSVTPRELRSSLALDADAGAVPARG</sequence>
<keyword evidence="3" id="KW-1185">Reference proteome</keyword>
<dbReference type="Gene3D" id="3.50.50.60">
    <property type="entry name" value="FAD/NAD(P)-binding domain"/>
    <property type="match status" value="1"/>
</dbReference>
<evidence type="ECO:0000259" key="1">
    <source>
        <dbReference type="Pfam" id="PF13454"/>
    </source>
</evidence>
<protein>
    <submittedName>
        <fullName evidence="2">NAD(P)/FAD-binding protein YdhS</fullName>
    </submittedName>
</protein>
<comment type="caution">
    <text evidence="2">The sequence shown here is derived from an EMBL/GenBank/DDBJ whole genome shotgun (WGS) entry which is preliminary data.</text>
</comment>
<dbReference type="Pfam" id="PF13454">
    <property type="entry name" value="NAD_binding_9"/>
    <property type="match status" value="1"/>
</dbReference>
<dbReference type="SUPFAM" id="SSF51905">
    <property type="entry name" value="FAD/NAD(P)-binding domain"/>
    <property type="match status" value="1"/>
</dbReference>
<evidence type="ECO:0000313" key="2">
    <source>
        <dbReference type="EMBL" id="MCP2270058.1"/>
    </source>
</evidence>
<dbReference type="Proteomes" id="UP001205185">
    <property type="component" value="Unassembled WGS sequence"/>
</dbReference>
<feature type="domain" description="FAD-dependent urate hydroxylase HpyO/Asp monooxygenase CreE-like FAD/NAD(P)-binding" evidence="1">
    <location>
        <begin position="21"/>
        <end position="191"/>
    </location>
</feature>
<dbReference type="PANTHER" id="PTHR40254">
    <property type="entry name" value="BLR0577 PROTEIN"/>
    <property type="match status" value="1"/>
</dbReference>
<name>A0ABT1IBP6_9PSEU</name>
<dbReference type="InterPro" id="IPR036188">
    <property type="entry name" value="FAD/NAD-bd_sf"/>
</dbReference>
<dbReference type="InterPro" id="IPR052189">
    <property type="entry name" value="L-asp_N-monooxygenase_NS-form"/>
</dbReference>
<dbReference type="RefSeq" id="WP_253887048.1">
    <property type="nucleotide sequence ID" value="NZ_BAAAVB010000013.1"/>
</dbReference>